<organism evidence="2 3">
    <name type="scientific">Rubroshorea leprosula</name>
    <dbReference type="NCBI Taxonomy" id="152421"/>
    <lineage>
        <taxon>Eukaryota</taxon>
        <taxon>Viridiplantae</taxon>
        <taxon>Streptophyta</taxon>
        <taxon>Embryophyta</taxon>
        <taxon>Tracheophyta</taxon>
        <taxon>Spermatophyta</taxon>
        <taxon>Magnoliopsida</taxon>
        <taxon>eudicotyledons</taxon>
        <taxon>Gunneridae</taxon>
        <taxon>Pentapetalae</taxon>
        <taxon>rosids</taxon>
        <taxon>malvids</taxon>
        <taxon>Malvales</taxon>
        <taxon>Dipterocarpaceae</taxon>
        <taxon>Rubroshorea</taxon>
    </lineage>
</organism>
<proteinExistence type="predicted"/>
<protein>
    <submittedName>
        <fullName evidence="2">Uncharacterized protein</fullName>
    </submittedName>
</protein>
<name>A0AAV5LW31_9ROSI</name>
<sequence>MQTRGAVVPCVVAEKTFKLFLQCDSSPSSPTKSRGGTSGAEQGARAQAGAGARLGRAGDLGSGRRAHGAGWFGAKKQI</sequence>
<evidence type="ECO:0000256" key="1">
    <source>
        <dbReference type="SAM" id="MobiDB-lite"/>
    </source>
</evidence>
<dbReference type="EMBL" id="BPVZ01000149">
    <property type="protein sequence ID" value="GKV41398.1"/>
    <property type="molecule type" value="Genomic_DNA"/>
</dbReference>
<evidence type="ECO:0000313" key="2">
    <source>
        <dbReference type="EMBL" id="GKV41398.1"/>
    </source>
</evidence>
<dbReference type="Proteomes" id="UP001054252">
    <property type="component" value="Unassembled WGS sequence"/>
</dbReference>
<comment type="caution">
    <text evidence="2">The sequence shown here is derived from an EMBL/GenBank/DDBJ whole genome shotgun (WGS) entry which is preliminary data.</text>
</comment>
<feature type="compositionally biased region" description="Polar residues" evidence="1">
    <location>
        <begin position="23"/>
        <end position="35"/>
    </location>
</feature>
<feature type="compositionally biased region" description="Low complexity" evidence="1">
    <location>
        <begin position="39"/>
        <end position="59"/>
    </location>
</feature>
<reference evidence="2 3" key="1">
    <citation type="journal article" date="2021" name="Commun. Biol.">
        <title>The genome of Shorea leprosula (Dipterocarpaceae) highlights the ecological relevance of drought in aseasonal tropical rainforests.</title>
        <authorList>
            <person name="Ng K.K.S."/>
            <person name="Kobayashi M.J."/>
            <person name="Fawcett J.A."/>
            <person name="Hatakeyama M."/>
            <person name="Paape T."/>
            <person name="Ng C.H."/>
            <person name="Ang C.C."/>
            <person name="Tnah L.H."/>
            <person name="Lee C.T."/>
            <person name="Nishiyama T."/>
            <person name="Sese J."/>
            <person name="O'Brien M.J."/>
            <person name="Copetti D."/>
            <person name="Mohd Noor M.I."/>
            <person name="Ong R.C."/>
            <person name="Putra M."/>
            <person name="Sireger I.Z."/>
            <person name="Indrioko S."/>
            <person name="Kosugi Y."/>
            <person name="Izuno A."/>
            <person name="Isagi Y."/>
            <person name="Lee S.L."/>
            <person name="Shimizu K.K."/>
        </authorList>
    </citation>
    <scope>NUCLEOTIDE SEQUENCE [LARGE SCALE GENOMIC DNA]</scope>
    <source>
        <strain evidence="2">214</strain>
    </source>
</reference>
<feature type="region of interest" description="Disordered" evidence="1">
    <location>
        <begin position="23"/>
        <end position="78"/>
    </location>
</feature>
<evidence type="ECO:0000313" key="3">
    <source>
        <dbReference type="Proteomes" id="UP001054252"/>
    </source>
</evidence>
<dbReference type="AlphaFoldDB" id="A0AAV5LW31"/>
<accession>A0AAV5LW31</accession>
<keyword evidence="3" id="KW-1185">Reference proteome</keyword>
<gene>
    <name evidence="2" type="ORF">SLEP1_g48940</name>
</gene>